<sequence length="121" mass="13197">MSLPDLFDHGSSRPPPQRGGGVSVVIIQLTQSSDLSAAGFAAVFGEARLIHRHRPPEACQCPEVEDLWSRKEEVPGGTSPKYQSMPNAPAVPQPNGAKRVPAEIVSRAQQSLEKHRLQRRI</sequence>
<feature type="compositionally biased region" description="Basic and acidic residues" evidence="1">
    <location>
        <begin position="1"/>
        <end position="11"/>
    </location>
</feature>
<evidence type="ECO:0000313" key="2">
    <source>
        <dbReference type="EMBL" id="KAJ8383822.1"/>
    </source>
</evidence>
<name>A0AAD7RGV3_9TELE</name>
<comment type="caution">
    <text evidence="2">The sequence shown here is derived from an EMBL/GenBank/DDBJ whole genome shotgun (WGS) entry which is preliminary data.</text>
</comment>
<feature type="region of interest" description="Disordered" evidence="1">
    <location>
        <begin position="70"/>
        <end position="99"/>
    </location>
</feature>
<dbReference type="Proteomes" id="UP001221898">
    <property type="component" value="Unassembled WGS sequence"/>
</dbReference>
<dbReference type="EMBL" id="JAINUG010000284">
    <property type="protein sequence ID" value="KAJ8383822.1"/>
    <property type="molecule type" value="Genomic_DNA"/>
</dbReference>
<accession>A0AAD7RGV3</accession>
<keyword evidence="3" id="KW-1185">Reference proteome</keyword>
<organism evidence="2 3">
    <name type="scientific">Aldrovandia affinis</name>
    <dbReference type="NCBI Taxonomy" id="143900"/>
    <lineage>
        <taxon>Eukaryota</taxon>
        <taxon>Metazoa</taxon>
        <taxon>Chordata</taxon>
        <taxon>Craniata</taxon>
        <taxon>Vertebrata</taxon>
        <taxon>Euteleostomi</taxon>
        <taxon>Actinopterygii</taxon>
        <taxon>Neopterygii</taxon>
        <taxon>Teleostei</taxon>
        <taxon>Notacanthiformes</taxon>
        <taxon>Halosauridae</taxon>
        <taxon>Aldrovandia</taxon>
    </lineage>
</organism>
<proteinExistence type="predicted"/>
<evidence type="ECO:0000256" key="1">
    <source>
        <dbReference type="SAM" id="MobiDB-lite"/>
    </source>
</evidence>
<dbReference type="AlphaFoldDB" id="A0AAD7RGV3"/>
<gene>
    <name evidence="2" type="ORF">AAFF_G00213920</name>
</gene>
<feature type="region of interest" description="Disordered" evidence="1">
    <location>
        <begin position="1"/>
        <end position="21"/>
    </location>
</feature>
<evidence type="ECO:0000313" key="3">
    <source>
        <dbReference type="Proteomes" id="UP001221898"/>
    </source>
</evidence>
<protein>
    <submittedName>
        <fullName evidence="2">Uncharacterized protein</fullName>
    </submittedName>
</protein>
<reference evidence="2" key="1">
    <citation type="journal article" date="2023" name="Science">
        <title>Genome structures resolve the early diversification of teleost fishes.</title>
        <authorList>
            <person name="Parey E."/>
            <person name="Louis A."/>
            <person name="Montfort J."/>
            <person name="Bouchez O."/>
            <person name="Roques C."/>
            <person name="Iampietro C."/>
            <person name="Lluch J."/>
            <person name="Castinel A."/>
            <person name="Donnadieu C."/>
            <person name="Desvignes T."/>
            <person name="Floi Bucao C."/>
            <person name="Jouanno E."/>
            <person name="Wen M."/>
            <person name="Mejri S."/>
            <person name="Dirks R."/>
            <person name="Jansen H."/>
            <person name="Henkel C."/>
            <person name="Chen W.J."/>
            <person name="Zahm M."/>
            <person name="Cabau C."/>
            <person name="Klopp C."/>
            <person name="Thompson A.W."/>
            <person name="Robinson-Rechavi M."/>
            <person name="Braasch I."/>
            <person name="Lecointre G."/>
            <person name="Bobe J."/>
            <person name="Postlethwait J.H."/>
            <person name="Berthelot C."/>
            <person name="Roest Crollius H."/>
            <person name="Guiguen Y."/>
        </authorList>
    </citation>
    <scope>NUCLEOTIDE SEQUENCE</scope>
    <source>
        <strain evidence="2">NC1722</strain>
    </source>
</reference>